<evidence type="ECO:0000256" key="2">
    <source>
        <dbReference type="ARBA" id="ARBA00022857"/>
    </source>
</evidence>
<organism evidence="9 10">
    <name type="scientific">Fodinibius salipaludis</name>
    <dbReference type="NCBI Taxonomy" id="2032627"/>
    <lineage>
        <taxon>Bacteria</taxon>
        <taxon>Pseudomonadati</taxon>
        <taxon>Balneolota</taxon>
        <taxon>Balneolia</taxon>
        <taxon>Balneolales</taxon>
        <taxon>Balneolaceae</taxon>
        <taxon>Fodinibius</taxon>
    </lineage>
</organism>
<protein>
    <submittedName>
        <fullName evidence="9">2,5-didehydrogluconate reductase</fullName>
    </submittedName>
</protein>
<dbReference type="RefSeq" id="WP_095604951.1">
    <property type="nucleotide sequence ID" value="NZ_NSKE01000001.1"/>
</dbReference>
<evidence type="ECO:0000256" key="1">
    <source>
        <dbReference type="ARBA" id="ARBA00007905"/>
    </source>
</evidence>
<keyword evidence="10" id="KW-1185">Reference proteome</keyword>
<dbReference type="SUPFAM" id="SSF51430">
    <property type="entry name" value="NAD(P)-linked oxidoreductase"/>
    <property type="match status" value="1"/>
</dbReference>
<feature type="binding site" evidence="6">
    <location>
        <position position="105"/>
    </location>
    <ligand>
        <name>substrate</name>
    </ligand>
</feature>
<dbReference type="EMBL" id="NSKE01000001">
    <property type="protein sequence ID" value="PAU95706.1"/>
    <property type="molecule type" value="Genomic_DNA"/>
</dbReference>
<evidence type="ECO:0000313" key="10">
    <source>
        <dbReference type="Proteomes" id="UP000218831"/>
    </source>
</evidence>
<dbReference type="InterPro" id="IPR023210">
    <property type="entry name" value="NADP_OxRdtase_dom"/>
</dbReference>
<dbReference type="AlphaFoldDB" id="A0A2A2GDJ4"/>
<keyword evidence="3" id="KW-0560">Oxidoreductase</keyword>
<comment type="similarity">
    <text evidence="1">Belongs to the aldo/keto reductase family.</text>
</comment>
<proteinExistence type="inferred from homology"/>
<sequence length="272" mass="31602">MQYKNIQGLEVPEIGLGTYKLHDRECSQIVRKALEIGYRHIDTAQMYKNERAIAEALNVSNVPREDIFLSTKIWHTNLEADDVLQSTEETLRQLDTPYVDLLMIHWPNDQYDLRATIESMLVLRDQGKAMNIGVSNFPLHLLTKVKEEIRAPIFCNQVEFHPFIDQLDLLDYGIENDIMITAYSPLAQGKVMENEELQEIAEKYGKSPAQISLRWLIEQENVVAIPKASSEKHLRENFDVFDFFLEDEDFERIDQLEKSMRLVDPSFAPNWG</sequence>
<comment type="catalytic activity">
    <reaction evidence="4">
        <text>hydroxyacetone + NADP(+) = methylglyoxal + NADPH + H(+)</text>
        <dbReference type="Rhea" id="RHEA:27986"/>
        <dbReference type="ChEBI" id="CHEBI:15378"/>
        <dbReference type="ChEBI" id="CHEBI:17158"/>
        <dbReference type="ChEBI" id="CHEBI:27957"/>
        <dbReference type="ChEBI" id="CHEBI:57783"/>
        <dbReference type="ChEBI" id="CHEBI:58349"/>
    </reaction>
</comment>
<dbReference type="FunFam" id="3.20.20.100:FF:000002">
    <property type="entry name" value="2,5-diketo-D-gluconic acid reductase A"/>
    <property type="match status" value="1"/>
</dbReference>
<feature type="site" description="Lowers pKa of active site Tyr" evidence="7">
    <location>
        <position position="72"/>
    </location>
</feature>
<dbReference type="PANTHER" id="PTHR43827:SF3">
    <property type="entry name" value="NADP-DEPENDENT OXIDOREDUCTASE DOMAIN-CONTAINING PROTEIN"/>
    <property type="match status" value="1"/>
</dbReference>
<dbReference type="OrthoDB" id="9804790at2"/>
<dbReference type="Gene3D" id="3.20.20.100">
    <property type="entry name" value="NADP-dependent oxidoreductase domain"/>
    <property type="match status" value="1"/>
</dbReference>
<evidence type="ECO:0000256" key="4">
    <source>
        <dbReference type="ARBA" id="ARBA00049445"/>
    </source>
</evidence>
<dbReference type="InterPro" id="IPR020471">
    <property type="entry name" value="AKR"/>
</dbReference>
<dbReference type="Pfam" id="PF00248">
    <property type="entry name" value="Aldo_ket_red"/>
    <property type="match status" value="1"/>
</dbReference>
<gene>
    <name evidence="9" type="ORF">CK503_01200</name>
</gene>
<dbReference type="InterPro" id="IPR036812">
    <property type="entry name" value="NAD(P)_OxRdtase_dom_sf"/>
</dbReference>
<dbReference type="PRINTS" id="PR00069">
    <property type="entry name" value="ALDKETRDTASE"/>
</dbReference>
<evidence type="ECO:0000256" key="7">
    <source>
        <dbReference type="PIRSR" id="PIRSR000097-3"/>
    </source>
</evidence>
<dbReference type="PANTHER" id="PTHR43827">
    <property type="entry name" value="2,5-DIKETO-D-GLUCONIC ACID REDUCTASE"/>
    <property type="match status" value="1"/>
</dbReference>
<evidence type="ECO:0000256" key="5">
    <source>
        <dbReference type="PIRSR" id="PIRSR000097-1"/>
    </source>
</evidence>
<dbReference type="PIRSF" id="PIRSF000097">
    <property type="entry name" value="AKR"/>
    <property type="match status" value="1"/>
</dbReference>
<dbReference type="GO" id="GO:0016616">
    <property type="term" value="F:oxidoreductase activity, acting on the CH-OH group of donors, NAD or NADP as acceptor"/>
    <property type="evidence" value="ECO:0007669"/>
    <property type="project" value="UniProtKB-ARBA"/>
</dbReference>
<evidence type="ECO:0000313" key="9">
    <source>
        <dbReference type="EMBL" id="PAU95706.1"/>
    </source>
</evidence>
<evidence type="ECO:0000256" key="3">
    <source>
        <dbReference type="ARBA" id="ARBA00023002"/>
    </source>
</evidence>
<evidence type="ECO:0000259" key="8">
    <source>
        <dbReference type="Pfam" id="PF00248"/>
    </source>
</evidence>
<reference evidence="9 10" key="1">
    <citation type="submission" date="2017-08" db="EMBL/GenBank/DDBJ databases">
        <title>Aliifodinibius alkalisoli sp. nov., isolated from saline alkaline soil.</title>
        <authorList>
            <person name="Liu D."/>
            <person name="Zhang G."/>
        </authorList>
    </citation>
    <scope>NUCLEOTIDE SEQUENCE [LARGE SCALE GENOMIC DNA]</scope>
    <source>
        <strain evidence="9 10">WN023</strain>
    </source>
</reference>
<name>A0A2A2GDJ4_9BACT</name>
<feature type="active site" description="Proton donor" evidence="5">
    <location>
        <position position="47"/>
    </location>
</feature>
<comment type="caution">
    <text evidence="9">The sequence shown here is derived from an EMBL/GenBank/DDBJ whole genome shotgun (WGS) entry which is preliminary data.</text>
</comment>
<accession>A0A2A2GDJ4</accession>
<dbReference type="Proteomes" id="UP000218831">
    <property type="component" value="Unassembled WGS sequence"/>
</dbReference>
<keyword evidence="2" id="KW-0521">NADP</keyword>
<evidence type="ECO:0000256" key="6">
    <source>
        <dbReference type="PIRSR" id="PIRSR000097-2"/>
    </source>
</evidence>
<feature type="domain" description="NADP-dependent oxidoreductase" evidence="8">
    <location>
        <begin position="13"/>
        <end position="257"/>
    </location>
</feature>